<dbReference type="Proteomes" id="UP001162501">
    <property type="component" value="Chromosome 4"/>
</dbReference>
<evidence type="ECO:0000313" key="1">
    <source>
        <dbReference type="EMBL" id="CAI9709940.1"/>
    </source>
</evidence>
<proteinExistence type="predicted"/>
<gene>
    <name evidence="1" type="ORF">MRATA1EN3_LOCUS21153</name>
</gene>
<evidence type="ECO:0000313" key="2">
    <source>
        <dbReference type="Proteomes" id="UP001162501"/>
    </source>
</evidence>
<protein>
    <submittedName>
        <fullName evidence="1">Uncharacterized protein</fullName>
    </submittedName>
</protein>
<accession>A0ACB0FA60</accession>
<sequence>MIGGVGGTAVNGRCAQRLGPGLCQALSTLGTRVGSAGNAGQSHPTLRREAWGMGVPSPLPRTQSPSSRVAKAAPRRAGRGRRGGLVTQDLGCVQKRRGRLRRALSEPSVPAGRPLGVTRRPASLELAGRSAPFRPPSPRRLSPLAARPLLRALQALAGPLLSPPARGSAEPSSRRAAHAGEHGGAHSAHYRNSRSAQPASPRNFQRPPRNFSQLHHGCPPPPPPL</sequence>
<name>A0ACB0FA60_RANTA</name>
<dbReference type="EMBL" id="OX596088">
    <property type="protein sequence ID" value="CAI9709940.1"/>
    <property type="molecule type" value="Genomic_DNA"/>
</dbReference>
<organism evidence="1 2">
    <name type="scientific">Rangifer tarandus platyrhynchus</name>
    <name type="common">Svalbard reindeer</name>
    <dbReference type="NCBI Taxonomy" id="3082113"/>
    <lineage>
        <taxon>Eukaryota</taxon>
        <taxon>Metazoa</taxon>
        <taxon>Chordata</taxon>
        <taxon>Craniata</taxon>
        <taxon>Vertebrata</taxon>
        <taxon>Euteleostomi</taxon>
        <taxon>Mammalia</taxon>
        <taxon>Eutheria</taxon>
        <taxon>Laurasiatheria</taxon>
        <taxon>Artiodactyla</taxon>
        <taxon>Ruminantia</taxon>
        <taxon>Pecora</taxon>
        <taxon>Cervidae</taxon>
        <taxon>Odocoileinae</taxon>
        <taxon>Rangifer</taxon>
    </lineage>
</organism>
<reference evidence="1" key="1">
    <citation type="submission" date="2023-05" db="EMBL/GenBank/DDBJ databases">
        <authorList>
            <consortium name="ELIXIR-Norway"/>
        </authorList>
    </citation>
    <scope>NUCLEOTIDE SEQUENCE</scope>
</reference>